<dbReference type="Pfam" id="PF05380">
    <property type="entry name" value="Peptidase_A17"/>
    <property type="match status" value="1"/>
</dbReference>
<dbReference type="AlphaFoldDB" id="A0A8T0FJ76"/>
<dbReference type="Proteomes" id="UP000807504">
    <property type="component" value="Unassembled WGS sequence"/>
</dbReference>
<reference evidence="1" key="1">
    <citation type="journal article" date="2020" name="bioRxiv">
        <title>Chromosome-level reference genome of the European wasp spider Argiope bruennichi: a resource for studies on range expansion and evolutionary adaptation.</title>
        <authorList>
            <person name="Sheffer M.M."/>
            <person name="Hoppe A."/>
            <person name="Krehenwinkel H."/>
            <person name="Uhl G."/>
            <person name="Kuss A.W."/>
            <person name="Jensen L."/>
            <person name="Jensen C."/>
            <person name="Gillespie R.G."/>
            <person name="Hoff K.J."/>
            <person name="Prost S."/>
        </authorList>
    </citation>
    <scope>NUCLEOTIDE SEQUENCE</scope>
</reference>
<dbReference type="EMBL" id="JABXBU010000012">
    <property type="protein sequence ID" value="KAF8789589.1"/>
    <property type="molecule type" value="Genomic_DNA"/>
</dbReference>
<dbReference type="PANTHER" id="PTHR47331">
    <property type="entry name" value="PHD-TYPE DOMAIN-CONTAINING PROTEIN"/>
    <property type="match status" value="1"/>
</dbReference>
<protein>
    <submittedName>
        <fullName evidence="1">Uncharacterized protein</fullName>
    </submittedName>
</protein>
<comment type="caution">
    <text evidence="1">The sequence shown here is derived from an EMBL/GenBank/DDBJ whole genome shotgun (WGS) entry which is preliminary data.</text>
</comment>
<sequence length="150" mass="17389">MYVDNCVTSVETFEEYLSFQRDSRELLALGNFDLRGWRHSNMHSPILEESIDQHDLYSPEVQVLGLLWNVERDTLSISFKEPVLEEGPVSKRKILSITHRIFDPIGVTCPVTLIPKLILQECWKMEASWILHCLKTSRKNLKFGSVNLKT</sequence>
<keyword evidence="2" id="KW-1185">Reference proteome</keyword>
<accession>A0A8T0FJ76</accession>
<evidence type="ECO:0000313" key="1">
    <source>
        <dbReference type="EMBL" id="KAF8789589.1"/>
    </source>
</evidence>
<dbReference type="InterPro" id="IPR008042">
    <property type="entry name" value="Retrotrans_Pao"/>
</dbReference>
<evidence type="ECO:0000313" key="2">
    <source>
        <dbReference type="Proteomes" id="UP000807504"/>
    </source>
</evidence>
<name>A0A8T0FJ76_ARGBR</name>
<reference evidence="1" key="2">
    <citation type="submission" date="2020-06" db="EMBL/GenBank/DDBJ databases">
        <authorList>
            <person name="Sheffer M."/>
        </authorList>
    </citation>
    <scope>NUCLEOTIDE SEQUENCE</scope>
</reference>
<organism evidence="1 2">
    <name type="scientific">Argiope bruennichi</name>
    <name type="common">Wasp spider</name>
    <name type="synonym">Aranea bruennichi</name>
    <dbReference type="NCBI Taxonomy" id="94029"/>
    <lineage>
        <taxon>Eukaryota</taxon>
        <taxon>Metazoa</taxon>
        <taxon>Ecdysozoa</taxon>
        <taxon>Arthropoda</taxon>
        <taxon>Chelicerata</taxon>
        <taxon>Arachnida</taxon>
        <taxon>Araneae</taxon>
        <taxon>Araneomorphae</taxon>
        <taxon>Entelegynae</taxon>
        <taxon>Araneoidea</taxon>
        <taxon>Araneidae</taxon>
        <taxon>Argiope</taxon>
    </lineage>
</organism>
<proteinExistence type="predicted"/>
<gene>
    <name evidence="1" type="ORF">HNY73_007519</name>
</gene>